<feature type="compositionally biased region" description="Polar residues" evidence="1">
    <location>
        <begin position="179"/>
        <end position="191"/>
    </location>
</feature>
<proteinExistence type="predicted"/>
<gene>
    <name evidence="2" type="ORF">Tco_0799763</name>
</gene>
<reference evidence="2" key="2">
    <citation type="submission" date="2022-01" db="EMBL/GenBank/DDBJ databases">
        <authorList>
            <person name="Yamashiro T."/>
            <person name="Shiraishi A."/>
            <person name="Satake H."/>
            <person name="Nakayama K."/>
        </authorList>
    </citation>
    <scope>NUCLEOTIDE SEQUENCE</scope>
</reference>
<name>A0ABQ4ZS88_9ASTR</name>
<protein>
    <submittedName>
        <fullName evidence="2">Uncharacterized protein</fullName>
    </submittedName>
</protein>
<reference evidence="2" key="1">
    <citation type="journal article" date="2022" name="Int. J. Mol. Sci.">
        <title>Draft Genome of Tanacetum Coccineum: Genomic Comparison of Closely Related Tanacetum-Family Plants.</title>
        <authorList>
            <person name="Yamashiro T."/>
            <person name="Shiraishi A."/>
            <person name="Nakayama K."/>
            <person name="Satake H."/>
        </authorList>
    </citation>
    <scope>NUCLEOTIDE SEQUENCE</scope>
</reference>
<feature type="region of interest" description="Disordered" evidence="1">
    <location>
        <begin position="165"/>
        <end position="210"/>
    </location>
</feature>
<evidence type="ECO:0000313" key="3">
    <source>
        <dbReference type="Proteomes" id="UP001151760"/>
    </source>
</evidence>
<sequence>MKPKVLSILSENEKKTTREANTPLPRKESVSLVKGVYVCVNLYTGIKSVTEASKSKSKCEMKTHRNLPTRSENCGVKNLNFVNAKNPKVKNDAIVKQVWKAIGKIFASVGSKWKPTGRRFTLGDTCPLTRITKPKLVPLEKSGSVSTSEPANNIIVTPRFSKKPLTSYKRKDRKLKDISTGNSPNAETKTVNDPMHVNDLSANQLDPNKN</sequence>
<dbReference type="Proteomes" id="UP001151760">
    <property type="component" value="Unassembled WGS sequence"/>
</dbReference>
<accession>A0ABQ4ZS88</accession>
<comment type="caution">
    <text evidence="2">The sequence shown here is derived from an EMBL/GenBank/DDBJ whole genome shotgun (WGS) entry which is preliminary data.</text>
</comment>
<keyword evidence="3" id="KW-1185">Reference proteome</keyword>
<dbReference type="EMBL" id="BQNB010011608">
    <property type="protein sequence ID" value="GJS92795.1"/>
    <property type="molecule type" value="Genomic_DNA"/>
</dbReference>
<evidence type="ECO:0000313" key="2">
    <source>
        <dbReference type="EMBL" id="GJS92795.1"/>
    </source>
</evidence>
<organism evidence="2 3">
    <name type="scientific">Tanacetum coccineum</name>
    <dbReference type="NCBI Taxonomy" id="301880"/>
    <lineage>
        <taxon>Eukaryota</taxon>
        <taxon>Viridiplantae</taxon>
        <taxon>Streptophyta</taxon>
        <taxon>Embryophyta</taxon>
        <taxon>Tracheophyta</taxon>
        <taxon>Spermatophyta</taxon>
        <taxon>Magnoliopsida</taxon>
        <taxon>eudicotyledons</taxon>
        <taxon>Gunneridae</taxon>
        <taxon>Pentapetalae</taxon>
        <taxon>asterids</taxon>
        <taxon>campanulids</taxon>
        <taxon>Asterales</taxon>
        <taxon>Asteraceae</taxon>
        <taxon>Asteroideae</taxon>
        <taxon>Anthemideae</taxon>
        <taxon>Anthemidinae</taxon>
        <taxon>Tanacetum</taxon>
    </lineage>
</organism>
<feature type="region of interest" description="Disordered" evidence="1">
    <location>
        <begin position="1"/>
        <end position="25"/>
    </location>
</feature>
<evidence type="ECO:0000256" key="1">
    <source>
        <dbReference type="SAM" id="MobiDB-lite"/>
    </source>
</evidence>
<feature type="compositionally biased region" description="Polar residues" evidence="1">
    <location>
        <begin position="200"/>
        <end position="210"/>
    </location>
</feature>